<feature type="transmembrane region" description="Helical" evidence="6">
    <location>
        <begin position="194"/>
        <end position="215"/>
    </location>
</feature>
<dbReference type="InterPro" id="IPR052337">
    <property type="entry name" value="SAT4-like"/>
</dbReference>
<name>A0AA35LPP2_9HYPO</name>
<accession>A0AA35LPP2</accession>
<evidence type="ECO:0000256" key="3">
    <source>
        <dbReference type="ARBA" id="ARBA00022989"/>
    </source>
</evidence>
<dbReference type="AlphaFoldDB" id="A0AA35LPP2"/>
<keyword evidence="2 6" id="KW-0812">Transmembrane</keyword>
<evidence type="ECO:0000259" key="7">
    <source>
        <dbReference type="Pfam" id="PF20684"/>
    </source>
</evidence>
<protein>
    <recommendedName>
        <fullName evidence="7">Rhodopsin domain-containing protein</fullName>
    </recommendedName>
</protein>
<feature type="transmembrane region" description="Helical" evidence="6">
    <location>
        <begin position="77"/>
        <end position="103"/>
    </location>
</feature>
<dbReference type="GO" id="GO:0016020">
    <property type="term" value="C:membrane"/>
    <property type="evidence" value="ECO:0007669"/>
    <property type="project" value="UniProtKB-SubCell"/>
</dbReference>
<feature type="transmembrane region" description="Helical" evidence="6">
    <location>
        <begin position="115"/>
        <end position="144"/>
    </location>
</feature>
<comment type="subcellular location">
    <subcellularLocation>
        <location evidence="1">Membrane</location>
        <topology evidence="1">Multi-pass membrane protein</topology>
    </subcellularLocation>
</comment>
<proteinExistence type="inferred from homology"/>
<evidence type="ECO:0000313" key="8">
    <source>
        <dbReference type="EMBL" id="CAI6015678.1"/>
    </source>
</evidence>
<dbReference type="Proteomes" id="UP001160390">
    <property type="component" value="Unassembled WGS sequence"/>
</dbReference>
<keyword evidence="3 6" id="KW-1133">Transmembrane helix</keyword>
<dbReference type="InterPro" id="IPR049326">
    <property type="entry name" value="Rhodopsin_dom_fungi"/>
</dbReference>
<dbReference type="PANTHER" id="PTHR33048">
    <property type="entry name" value="PTH11-LIKE INTEGRAL MEMBRANE PROTEIN (AFU_ORTHOLOGUE AFUA_5G11245)"/>
    <property type="match status" value="1"/>
</dbReference>
<feature type="transmembrane region" description="Helical" evidence="6">
    <location>
        <begin position="6"/>
        <end position="29"/>
    </location>
</feature>
<keyword evidence="9" id="KW-1185">Reference proteome</keyword>
<evidence type="ECO:0000256" key="2">
    <source>
        <dbReference type="ARBA" id="ARBA00022692"/>
    </source>
</evidence>
<evidence type="ECO:0000256" key="5">
    <source>
        <dbReference type="ARBA" id="ARBA00038359"/>
    </source>
</evidence>
<feature type="transmembrane region" description="Helical" evidence="6">
    <location>
        <begin position="159"/>
        <end position="182"/>
    </location>
</feature>
<organism evidence="8 9">
    <name type="scientific">Clonostachys chloroleuca</name>
    <dbReference type="NCBI Taxonomy" id="1926264"/>
    <lineage>
        <taxon>Eukaryota</taxon>
        <taxon>Fungi</taxon>
        <taxon>Dikarya</taxon>
        <taxon>Ascomycota</taxon>
        <taxon>Pezizomycotina</taxon>
        <taxon>Sordariomycetes</taxon>
        <taxon>Hypocreomycetidae</taxon>
        <taxon>Hypocreales</taxon>
        <taxon>Bionectriaceae</taxon>
        <taxon>Clonostachys</taxon>
    </lineage>
</organism>
<comment type="similarity">
    <text evidence="5">Belongs to the SAT4 family.</text>
</comment>
<evidence type="ECO:0000256" key="6">
    <source>
        <dbReference type="SAM" id="Phobius"/>
    </source>
</evidence>
<keyword evidence="4 6" id="KW-0472">Membrane</keyword>
<comment type="caution">
    <text evidence="8">The sequence shown here is derived from an EMBL/GenBank/DDBJ whole genome shotgun (WGS) entry which is preliminary data.</text>
</comment>
<reference evidence="8" key="1">
    <citation type="submission" date="2023-01" db="EMBL/GenBank/DDBJ databases">
        <authorList>
            <person name="Piombo E."/>
        </authorList>
    </citation>
    <scope>NUCLEOTIDE SEQUENCE</scope>
</reference>
<feature type="transmembrane region" description="Helical" evidence="6">
    <location>
        <begin position="227"/>
        <end position="247"/>
    </location>
</feature>
<feature type="domain" description="Rhodopsin" evidence="7">
    <location>
        <begin position="25"/>
        <end position="254"/>
    </location>
</feature>
<evidence type="ECO:0000256" key="1">
    <source>
        <dbReference type="ARBA" id="ARBA00004141"/>
    </source>
</evidence>
<evidence type="ECO:0000313" key="9">
    <source>
        <dbReference type="Proteomes" id="UP001160390"/>
    </source>
</evidence>
<gene>
    <name evidence="8" type="ORF">CCHLO57077_00018399</name>
</gene>
<sequence length="337" mass="37403">MNGGAINVSVSVSITLALAALAVALRLYARSSTKLDLGRDDILAVLAFVRAFNWGLGQSLSNLTDDNTKHDILAKSYLSLFLAELLYSLSICFSKLAILAFYWRMFKISNIRLPILVLAGMSIIWLVVRIFLTIFTCIPVQAFWDKTIKDAQCSVDESGFFFGTVLTHCLMDVAILLLPIIPVRHLRLRFHQKAVVMALFAFGILVCVASIILLVESLKFNTHTNDMPYDIVMIIIWSTVEVNLAIVSSNNPSLYLSIAISHNQHLSLPDRVVKLNILTRMKEADDTNSTHQLTELEDRRLGSNKNTHAGCILQDQQTVVSSLSCDSSLSGDATNER</sequence>
<dbReference type="PANTHER" id="PTHR33048:SF47">
    <property type="entry name" value="INTEGRAL MEMBRANE PROTEIN-RELATED"/>
    <property type="match status" value="1"/>
</dbReference>
<dbReference type="Pfam" id="PF20684">
    <property type="entry name" value="Fung_rhodopsin"/>
    <property type="match status" value="1"/>
</dbReference>
<dbReference type="EMBL" id="CABFNP030000446">
    <property type="protein sequence ID" value="CAI6015678.1"/>
    <property type="molecule type" value="Genomic_DNA"/>
</dbReference>
<evidence type="ECO:0000256" key="4">
    <source>
        <dbReference type="ARBA" id="ARBA00023136"/>
    </source>
</evidence>